<keyword evidence="1" id="KW-0812">Transmembrane</keyword>
<reference evidence="3" key="1">
    <citation type="journal article" date="2013" name="Genetics">
        <title>The draft genome and transcriptome of Panagrellus redivivus are shaped by the harsh demands of a free-living lifestyle.</title>
        <authorList>
            <person name="Srinivasan J."/>
            <person name="Dillman A.R."/>
            <person name="Macchietto M.G."/>
            <person name="Heikkinen L."/>
            <person name="Lakso M."/>
            <person name="Fracchia K.M."/>
            <person name="Antoshechkin I."/>
            <person name="Mortazavi A."/>
            <person name="Wong G."/>
            <person name="Sternberg P.W."/>
        </authorList>
    </citation>
    <scope>NUCLEOTIDE SEQUENCE [LARGE SCALE GENOMIC DNA]</scope>
    <source>
        <strain evidence="3">MT8872</strain>
    </source>
</reference>
<dbReference type="WBParaSite" id="Pan_g18786.t1">
    <property type="protein sequence ID" value="Pan_g18786.t1"/>
    <property type="gene ID" value="Pan_g18786"/>
</dbReference>
<proteinExistence type="predicted"/>
<feature type="transmembrane region" description="Helical" evidence="1">
    <location>
        <begin position="115"/>
        <end position="135"/>
    </location>
</feature>
<sequence>MTFLVILFFIHGVTASIYYASDFYDHSSIKKENLDCDPLWDGPNCTIPFCFPGNGVRTELENGTKYICTCFKPEYITGTHCEVIECHDGRLKSATKCQCPKSLFGAYGRFCETPVINRVGAVIVFIFVLIYCFFYHSCKLEDEYRDPYRCCFIRDSTIMVVQTPMIRPDYAPSCIKVEKLEPTTNDITSEPRRVVERIVIERVVYRDVSDAPPTYETAVDPVHPQRCDAIVDSANLPTYETVIEAELPNY</sequence>
<organism evidence="3 4">
    <name type="scientific">Panagrellus redivivus</name>
    <name type="common">Microworm</name>
    <dbReference type="NCBI Taxonomy" id="6233"/>
    <lineage>
        <taxon>Eukaryota</taxon>
        <taxon>Metazoa</taxon>
        <taxon>Ecdysozoa</taxon>
        <taxon>Nematoda</taxon>
        <taxon>Chromadorea</taxon>
        <taxon>Rhabditida</taxon>
        <taxon>Tylenchina</taxon>
        <taxon>Panagrolaimomorpha</taxon>
        <taxon>Panagrolaimoidea</taxon>
        <taxon>Panagrolaimidae</taxon>
        <taxon>Panagrellus</taxon>
    </lineage>
</organism>
<accession>A0A7E4VAT7</accession>
<keyword evidence="1" id="KW-0472">Membrane</keyword>
<name>A0A7E4VAT7_PANRE</name>
<protein>
    <submittedName>
        <fullName evidence="4">EGF-like domain-containing protein</fullName>
    </submittedName>
</protein>
<keyword evidence="2" id="KW-0732">Signal</keyword>
<dbReference type="Proteomes" id="UP000492821">
    <property type="component" value="Unassembled WGS sequence"/>
</dbReference>
<keyword evidence="3" id="KW-1185">Reference proteome</keyword>
<evidence type="ECO:0000313" key="4">
    <source>
        <dbReference type="WBParaSite" id="Pan_g18786.t1"/>
    </source>
</evidence>
<reference evidence="4" key="2">
    <citation type="submission" date="2020-10" db="UniProtKB">
        <authorList>
            <consortium name="WormBaseParasite"/>
        </authorList>
    </citation>
    <scope>IDENTIFICATION</scope>
</reference>
<evidence type="ECO:0000313" key="3">
    <source>
        <dbReference type="Proteomes" id="UP000492821"/>
    </source>
</evidence>
<evidence type="ECO:0000256" key="1">
    <source>
        <dbReference type="SAM" id="Phobius"/>
    </source>
</evidence>
<evidence type="ECO:0000256" key="2">
    <source>
        <dbReference type="SAM" id="SignalP"/>
    </source>
</evidence>
<keyword evidence="1" id="KW-1133">Transmembrane helix</keyword>
<feature type="signal peptide" evidence="2">
    <location>
        <begin position="1"/>
        <end position="15"/>
    </location>
</feature>
<dbReference type="AlphaFoldDB" id="A0A7E4VAT7"/>
<feature type="chain" id="PRO_5028974345" evidence="2">
    <location>
        <begin position="16"/>
        <end position="250"/>
    </location>
</feature>